<dbReference type="GO" id="GO:0005524">
    <property type="term" value="F:ATP binding"/>
    <property type="evidence" value="ECO:0007669"/>
    <property type="project" value="UniProtKB-UniRule"/>
</dbReference>
<dbReference type="PROSITE" id="PS50975">
    <property type="entry name" value="ATP_GRASP"/>
    <property type="match status" value="1"/>
</dbReference>
<sequence>MSRVAVLGGGRSPEHDVSLRSAAAVVDALRAAGHDAVPVTIDRDGVWADGGGPLGGSPAASLAAALPVLAACDVVLPVLHGAPGEDGAIAALGELAGLRVAGCPAAAGAIAMDKHATKAVAAAVGVAVAPGVLLQRGESVPAVRLPVVVKPTSAGSSVGVAVVTDAAALGPAIAAARAVGSGGDAVLVEQYVRGREVQLAVVERRDGTLLVAPPIEYAVDEGDVFDTSRKYDGTAVVHFPARIDAAQRAALEQAATRLFRALGCRGLARLDFFVTDEGLLLNEVNTMPGMTAQSGFPRMCRAAGLDLPALVDELVAVAGQEAGASSRNAVSAAR</sequence>
<evidence type="ECO:0000256" key="12">
    <source>
        <dbReference type="PIRSR" id="PIRSR039102-3"/>
    </source>
</evidence>
<dbReference type="GO" id="GO:0009252">
    <property type="term" value="P:peptidoglycan biosynthetic process"/>
    <property type="evidence" value="ECO:0007669"/>
    <property type="project" value="UniProtKB-UniRule"/>
</dbReference>
<evidence type="ECO:0000313" key="15">
    <source>
        <dbReference type="EMBL" id="RIX30665.1"/>
    </source>
</evidence>
<dbReference type="HAMAP" id="MF_00047">
    <property type="entry name" value="Dala_Dala_lig"/>
    <property type="match status" value="1"/>
</dbReference>
<dbReference type="InterPro" id="IPR011095">
    <property type="entry name" value="Dala_Dala_lig_C"/>
</dbReference>
<keyword evidence="16" id="KW-1185">Reference proteome</keyword>
<keyword evidence="7 10" id="KW-0133">Cell shape</keyword>
<dbReference type="GO" id="GO:0008360">
    <property type="term" value="P:regulation of cell shape"/>
    <property type="evidence" value="ECO:0007669"/>
    <property type="project" value="UniProtKB-KW"/>
</dbReference>
<feature type="binding site" evidence="12">
    <location>
        <position position="283"/>
    </location>
    <ligand>
        <name>Mg(2+)</name>
        <dbReference type="ChEBI" id="CHEBI:18420"/>
        <label>1</label>
    </ligand>
</feature>
<dbReference type="OrthoDB" id="9813261at2"/>
<accession>A0A3A1U176</accession>
<comment type="subcellular location">
    <subcellularLocation>
        <location evidence="1 10">Cytoplasm</location>
    </subcellularLocation>
</comment>
<dbReference type="Pfam" id="PF07478">
    <property type="entry name" value="Dala_Dala_lig_C"/>
    <property type="match status" value="1"/>
</dbReference>
<dbReference type="GO" id="GO:0005737">
    <property type="term" value="C:cytoplasm"/>
    <property type="evidence" value="ECO:0007669"/>
    <property type="project" value="UniProtKB-SubCell"/>
</dbReference>
<evidence type="ECO:0000256" key="6">
    <source>
        <dbReference type="ARBA" id="ARBA00022840"/>
    </source>
</evidence>
<keyword evidence="12" id="KW-0464">Manganese</keyword>
<evidence type="ECO:0000256" key="3">
    <source>
        <dbReference type="ARBA" id="ARBA00022490"/>
    </source>
</evidence>
<dbReference type="PIRSF" id="PIRSF039102">
    <property type="entry name" value="Ddl/VanB"/>
    <property type="match status" value="1"/>
</dbReference>
<dbReference type="InterPro" id="IPR011127">
    <property type="entry name" value="Dala_Dala_lig_N"/>
</dbReference>
<gene>
    <name evidence="10" type="primary">ddl</name>
    <name evidence="15" type="ORF">D1781_04425</name>
</gene>
<comment type="cofactor">
    <cofactor evidence="12">
        <name>Mg(2+)</name>
        <dbReference type="ChEBI" id="CHEBI:18420"/>
    </cofactor>
    <cofactor evidence="12">
        <name>Mn(2+)</name>
        <dbReference type="ChEBI" id="CHEBI:29035"/>
    </cofactor>
    <text evidence="12">Binds 2 magnesium or manganese ions per subunit.</text>
</comment>
<dbReference type="PROSITE" id="PS00844">
    <property type="entry name" value="DALA_DALA_LIGASE_2"/>
    <property type="match status" value="1"/>
</dbReference>
<feature type="active site" evidence="11">
    <location>
        <position position="294"/>
    </location>
</feature>
<feature type="binding site" evidence="12">
    <location>
        <position position="271"/>
    </location>
    <ligand>
        <name>Mg(2+)</name>
        <dbReference type="ChEBI" id="CHEBI:18420"/>
        <label>1</label>
    </ligand>
</feature>
<keyword evidence="12" id="KW-0479">Metal-binding</keyword>
<feature type="binding site" evidence="12">
    <location>
        <position position="283"/>
    </location>
    <ligand>
        <name>Mg(2+)</name>
        <dbReference type="ChEBI" id="CHEBI:18420"/>
        <label>2</label>
    </ligand>
</feature>
<keyword evidence="9 10" id="KW-0961">Cell wall biogenesis/degradation</keyword>
<evidence type="ECO:0000256" key="11">
    <source>
        <dbReference type="PIRSR" id="PIRSR039102-1"/>
    </source>
</evidence>
<name>A0A3A1U176_9MICO</name>
<keyword evidence="3 10" id="KW-0963">Cytoplasm</keyword>
<dbReference type="InterPro" id="IPR016185">
    <property type="entry name" value="PreATP-grasp_dom_sf"/>
</dbReference>
<dbReference type="InterPro" id="IPR005905">
    <property type="entry name" value="D_ala_D_ala"/>
</dbReference>
<dbReference type="InterPro" id="IPR013815">
    <property type="entry name" value="ATP_grasp_subdomain_1"/>
</dbReference>
<comment type="catalytic activity">
    <reaction evidence="10">
        <text>2 D-alanine + ATP = D-alanyl-D-alanine + ADP + phosphate + H(+)</text>
        <dbReference type="Rhea" id="RHEA:11224"/>
        <dbReference type="ChEBI" id="CHEBI:15378"/>
        <dbReference type="ChEBI" id="CHEBI:30616"/>
        <dbReference type="ChEBI" id="CHEBI:43474"/>
        <dbReference type="ChEBI" id="CHEBI:57416"/>
        <dbReference type="ChEBI" id="CHEBI:57822"/>
        <dbReference type="ChEBI" id="CHEBI:456216"/>
        <dbReference type="EC" id="6.3.2.4"/>
    </reaction>
</comment>
<dbReference type="AlphaFoldDB" id="A0A3A1U176"/>
<dbReference type="EMBL" id="QXTG01000001">
    <property type="protein sequence ID" value="RIX30665.1"/>
    <property type="molecule type" value="Genomic_DNA"/>
</dbReference>
<organism evidence="15 16">
    <name type="scientific">Amnibacterium setariae</name>
    <dbReference type="NCBI Taxonomy" id="2306585"/>
    <lineage>
        <taxon>Bacteria</taxon>
        <taxon>Bacillati</taxon>
        <taxon>Actinomycetota</taxon>
        <taxon>Actinomycetes</taxon>
        <taxon>Micrococcales</taxon>
        <taxon>Microbacteriaceae</taxon>
        <taxon>Amnibacterium</taxon>
    </lineage>
</organism>
<dbReference type="Proteomes" id="UP000265742">
    <property type="component" value="Unassembled WGS sequence"/>
</dbReference>
<evidence type="ECO:0000256" key="5">
    <source>
        <dbReference type="ARBA" id="ARBA00022741"/>
    </source>
</evidence>
<dbReference type="InterPro" id="IPR011761">
    <property type="entry name" value="ATP-grasp"/>
</dbReference>
<evidence type="ECO:0000256" key="7">
    <source>
        <dbReference type="ARBA" id="ARBA00022960"/>
    </source>
</evidence>
<dbReference type="GO" id="GO:0008716">
    <property type="term" value="F:D-alanine-D-alanine ligase activity"/>
    <property type="evidence" value="ECO:0007669"/>
    <property type="project" value="UniProtKB-UniRule"/>
</dbReference>
<dbReference type="SUPFAM" id="SSF56059">
    <property type="entry name" value="Glutathione synthetase ATP-binding domain-like"/>
    <property type="match status" value="1"/>
</dbReference>
<dbReference type="PANTHER" id="PTHR23132:SF23">
    <property type="entry name" value="D-ALANINE--D-ALANINE LIGASE B"/>
    <property type="match status" value="1"/>
</dbReference>
<keyword evidence="12" id="KW-0460">Magnesium</keyword>
<dbReference type="Pfam" id="PF01820">
    <property type="entry name" value="Dala_Dala_lig_N"/>
    <property type="match status" value="1"/>
</dbReference>
<evidence type="ECO:0000256" key="1">
    <source>
        <dbReference type="ARBA" id="ARBA00004496"/>
    </source>
</evidence>
<evidence type="ECO:0000256" key="9">
    <source>
        <dbReference type="ARBA" id="ARBA00023316"/>
    </source>
</evidence>
<comment type="similarity">
    <text evidence="2 10">Belongs to the D-alanine--D-alanine ligase family.</text>
</comment>
<dbReference type="EC" id="6.3.2.4" evidence="10"/>
<evidence type="ECO:0000259" key="14">
    <source>
        <dbReference type="PROSITE" id="PS50975"/>
    </source>
</evidence>
<dbReference type="Gene3D" id="3.30.470.20">
    <property type="entry name" value="ATP-grasp fold, B domain"/>
    <property type="match status" value="1"/>
</dbReference>
<evidence type="ECO:0000256" key="8">
    <source>
        <dbReference type="ARBA" id="ARBA00022984"/>
    </source>
</evidence>
<feature type="domain" description="ATP-grasp" evidence="14">
    <location>
        <begin position="118"/>
        <end position="316"/>
    </location>
</feature>
<comment type="pathway">
    <text evidence="10">Cell wall biogenesis; peptidoglycan biosynthesis.</text>
</comment>
<dbReference type="Gene3D" id="3.30.1490.20">
    <property type="entry name" value="ATP-grasp fold, A domain"/>
    <property type="match status" value="1"/>
</dbReference>
<protein>
    <recommendedName>
        <fullName evidence="10">D-alanine--D-alanine ligase</fullName>
        <ecNumber evidence="10">6.3.2.4</ecNumber>
    </recommendedName>
    <alternativeName>
        <fullName evidence="10">D-Ala-D-Ala ligase</fullName>
    </alternativeName>
    <alternativeName>
        <fullName evidence="10">D-alanylalanine synthetase</fullName>
    </alternativeName>
</protein>
<proteinExistence type="inferred from homology"/>
<dbReference type="NCBIfam" id="TIGR01205">
    <property type="entry name" value="D_ala_D_alaTIGR"/>
    <property type="match status" value="1"/>
</dbReference>
<dbReference type="GO" id="GO:0071555">
    <property type="term" value="P:cell wall organization"/>
    <property type="evidence" value="ECO:0007669"/>
    <property type="project" value="UniProtKB-KW"/>
</dbReference>
<dbReference type="Gene3D" id="3.40.50.20">
    <property type="match status" value="1"/>
</dbReference>
<keyword evidence="6 13" id="KW-0067">ATP-binding</keyword>
<dbReference type="UniPathway" id="UPA00219"/>
<dbReference type="RefSeq" id="WP_119481026.1">
    <property type="nucleotide sequence ID" value="NZ_QXTG01000001.1"/>
</dbReference>
<keyword evidence="8 10" id="KW-0573">Peptidoglycan synthesis</keyword>
<feature type="binding site" evidence="12">
    <location>
        <position position="285"/>
    </location>
    <ligand>
        <name>Mg(2+)</name>
        <dbReference type="ChEBI" id="CHEBI:18420"/>
        <label>2</label>
    </ligand>
</feature>
<dbReference type="GO" id="GO:0046872">
    <property type="term" value="F:metal ion binding"/>
    <property type="evidence" value="ECO:0007669"/>
    <property type="project" value="UniProtKB-KW"/>
</dbReference>
<dbReference type="PROSITE" id="PS00843">
    <property type="entry name" value="DALA_DALA_LIGASE_1"/>
    <property type="match status" value="1"/>
</dbReference>
<keyword evidence="5 13" id="KW-0547">Nucleotide-binding</keyword>
<evidence type="ECO:0000256" key="2">
    <source>
        <dbReference type="ARBA" id="ARBA00010871"/>
    </source>
</evidence>
<evidence type="ECO:0000256" key="13">
    <source>
        <dbReference type="PROSITE-ProRule" id="PRU00409"/>
    </source>
</evidence>
<dbReference type="InterPro" id="IPR000291">
    <property type="entry name" value="D-Ala_lig_Van_CS"/>
</dbReference>
<feature type="active site" evidence="11">
    <location>
        <position position="14"/>
    </location>
</feature>
<dbReference type="SUPFAM" id="SSF52440">
    <property type="entry name" value="PreATP-grasp domain"/>
    <property type="match status" value="1"/>
</dbReference>
<reference evidence="16" key="1">
    <citation type="submission" date="2018-09" db="EMBL/GenBank/DDBJ databases">
        <authorList>
            <person name="Kim I."/>
        </authorList>
    </citation>
    <scope>NUCLEOTIDE SEQUENCE [LARGE SCALE GENOMIC DNA]</scope>
    <source>
        <strain evidence="16">DD4a</strain>
    </source>
</reference>
<comment type="function">
    <text evidence="10">Cell wall formation.</text>
</comment>
<keyword evidence="4 10" id="KW-0436">Ligase</keyword>
<evidence type="ECO:0000256" key="10">
    <source>
        <dbReference type="HAMAP-Rule" id="MF_00047"/>
    </source>
</evidence>
<feature type="active site" evidence="11">
    <location>
        <position position="156"/>
    </location>
</feature>
<dbReference type="PANTHER" id="PTHR23132">
    <property type="entry name" value="D-ALANINE--D-ALANINE LIGASE"/>
    <property type="match status" value="1"/>
</dbReference>
<comment type="caution">
    <text evidence="15">The sequence shown here is derived from an EMBL/GenBank/DDBJ whole genome shotgun (WGS) entry which is preliminary data.</text>
</comment>
<evidence type="ECO:0000256" key="4">
    <source>
        <dbReference type="ARBA" id="ARBA00022598"/>
    </source>
</evidence>
<evidence type="ECO:0000313" key="16">
    <source>
        <dbReference type="Proteomes" id="UP000265742"/>
    </source>
</evidence>